<evidence type="ECO:0000256" key="10">
    <source>
        <dbReference type="ARBA" id="ARBA00023264"/>
    </source>
</evidence>
<sequence>MGIFGIGKKPDPKEAVREMQRKMRVEMRQLDRQIHGIEREEQKSRKAVSKIHVTKAQINSVIMCMQQQLSTMRMAGSMQQSTEVMKAMQNLVKVPEIMKAMREMSQEMTKIGIIEEMIEDTMEMMEPEELEEEAQNEVDKVLWEITAGELGKAPEAIVGTIVDEQEREAHEAAVNFDDMKDRLEQLRSMDWLVGDEHRTRAIDVDPNSVVLLEGPVEFYQTLLKSTEAAEKRICLSTLYLGTGPLEQKLVSVLNDALTSKSGLETLILMDYLRGTRENGSTGMLKETAGLSNAKICLYHTPEFRGILKKILGERTNEIIGLQHMKIYVFDDDVLISGANLSETYFTDRQDRYVLIKNNPTLAGFFQELISAVASCSFRLHDGGILKLHEDCSVHPYEECSPMYPLVQMGLFGINQEYDLMRTLFARKDPYMNLSVASGYFNLTNEYSDVIAKEGDYSLSVVLASPQANGFYNGAALSGYIPLVYVYVSKLFYELVRNRPVKLFEYQRDGWSFHAKGIWLNFPKNQSEYAATIFGSSNYGYRSVHRDLEAQVLLVTRDKNLKRRLSEEEGRLFEWSSMVETTTFRRTDHQIPYWVRIFSRCFRNFF</sequence>
<dbReference type="Pfam" id="PF03357">
    <property type="entry name" value="Snf7"/>
    <property type="match status" value="1"/>
</dbReference>
<dbReference type="InterPro" id="IPR005024">
    <property type="entry name" value="Snf7_fam"/>
</dbReference>
<evidence type="ECO:0000256" key="8">
    <source>
        <dbReference type="ARBA" id="ARBA00023098"/>
    </source>
</evidence>
<keyword evidence="13" id="KW-0175">Coiled coil</keyword>
<comment type="pathway">
    <text evidence="2 12">Phospholipid metabolism; phosphatidylglycerol biosynthesis; phosphatidylglycerol from CDP-diacylglycerol: step 1/2.</text>
</comment>
<comment type="similarity">
    <text evidence="3">Belongs to the SNF7 family.</text>
</comment>
<gene>
    <name evidence="15" type="ORF">QR680_005542</name>
</gene>
<evidence type="ECO:0000256" key="11">
    <source>
        <dbReference type="ARBA" id="ARBA00048586"/>
    </source>
</evidence>
<evidence type="ECO:0000256" key="12">
    <source>
        <dbReference type="RuleBase" id="RU365024"/>
    </source>
</evidence>
<dbReference type="GO" id="GO:0008444">
    <property type="term" value="F:CDP-diacylglycerol-glycerol-3-phosphate 3-phosphatidyltransferase activity"/>
    <property type="evidence" value="ECO:0007669"/>
    <property type="project" value="UniProtKB-EC"/>
</dbReference>
<dbReference type="Proteomes" id="UP001175271">
    <property type="component" value="Unassembled WGS sequence"/>
</dbReference>
<dbReference type="InterPro" id="IPR001736">
    <property type="entry name" value="PLipase_D/transphosphatidylase"/>
</dbReference>
<dbReference type="PANTHER" id="PTHR12586">
    <property type="entry name" value="CDP-DIACYLGLYCEROL--SERINE O-PHOSPHATIDYLTRANSFERASE"/>
    <property type="match status" value="1"/>
</dbReference>
<dbReference type="EMBL" id="JAUCMV010000003">
    <property type="protein sequence ID" value="KAK0411212.1"/>
    <property type="molecule type" value="Genomic_DNA"/>
</dbReference>
<dbReference type="AlphaFoldDB" id="A0AA39LVJ3"/>
<accession>A0AA39LVJ3</accession>
<dbReference type="Pfam" id="PF00614">
    <property type="entry name" value="PLDc"/>
    <property type="match status" value="1"/>
</dbReference>
<comment type="similarity">
    <text evidence="4 12">Belongs to the CDP-alcohol phosphatidyltransferase class-II family.</text>
</comment>
<evidence type="ECO:0000256" key="1">
    <source>
        <dbReference type="ARBA" id="ARBA00003537"/>
    </source>
</evidence>
<feature type="domain" description="PLD phosphodiesterase" evidence="14">
    <location>
        <begin position="318"/>
        <end position="344"/>
    </location>
</feature>
<dbReference type="PANTHER" id="PTHR12586:SF1">
    <property type="entry name" value="CDP-DIACYLGLYCEROL--GLYCEROL-3-PHOSPHATE 3-PHOSPHATIDYLTRANSFERASE, MITOCHONDRIAL"/>
    <property type="match status" value="1"/>
</dbReference>
<dbReference type="EC" id="2.7.8.5" evidence="12"/>
<comment type="caution">
    <text evidence="15">The sequence shown here is derived from an EMBL/GenBank/DDBJ whole genome shotgun (WGS) entry which is preliminary data.</text>
</comment>
<dbReference type="Gene3D" id="6.10.140.1230">
    <property type="match status" value="2"/>
</dbReference>
<dbReference type="SUPFAM" id="SSF56024">
    <property type="entry name" value="Phospholipase D/nuclease"/>
    <property type="match status" value="1"/>
</dbReference>
<dbReference type="CDD" id="cd09135">
    <property type="entry name" value="PLDc_PGS1_euk_1"/>
    <property type="match status" value="1"/>
</dbReference>
<keyword evidence="6 12" id="KW-0808">Transferase</keyword>
<dbReference type="GO" id="GO:0005739">
    <property type="term" value="C:mitochondrion"/>
    <property type="evidence" value="ECO:0007669"/>
    <property type="project" value="UniProtKB-SubCell"/>
</dbReference>
<keyword evidence="8 12" id="KW-0443">Lipid metabolism</keyword>
<evidence type="ECO:0000256" key="13">
    <source>
        <dbReference type="SAM" id="Coils"/>
    </source>
</evidence>
<dbReference type="InterPro" id="IPR016270">
    <property type="entry name" value="PGS1"/>
</dbReference>
<evidence type="ECO:0000256" key="9">
    <source>
        <dbReference type="ARBA" id="ARBA00023209"/>
    </source>
</evidence>
<keyword evidence="7" id="KW-0677">Repeat</keyword>
<comment type="catalytic activity">
    <reaction evidence="11 12">
        <text>a CDP-1,2-diacyl-sn-glycerol + sn-glycerol 3-phosphate = a 1,2-diacyl-sn-glycero-3-phospho-(1'-sn-glycero-3'-phosphate) + CMP + H(+)</text>
        <dbReference type="Rhea" id="RHEA:12593"/>
        <dbReference type="ChEBI" id="CHEBI:15378"/>
        <dbReference type="ChEBI" id="CHEBI:57597"/>
        <dbReference type="ChEBI" id="CHEBI:58332"/>
        <dbReference type="ChEBI" id="CHEBI:60110"/>
        <dbReference type="ChEBI" id="CHEBI:60377"/>
        <dbReference type="EC" id="2.7.8.5"/>
    </reaction>
</comment>
<dbReference type="CDD" id="cd09137">
    <property type="entry name" value="PLDc_PGS1_euk_2"/>
    <property type="match status" value="1"/>
</dbReference>
<evidence type="ECO:0000259" key="14">
    <source>
        <dbReference type="PROSITE" id="PS50035"/>
    </source>
</evidence>
<dbReference type="GO" id="GO:0005524">
    <property type="term" value="F:ATP binding"/>
    <property type="evidence" value="ECO:0007669"/>
    <property type="project" value="UniProtKB-KW"/>
</dbReference>
<keyword evidence="10 12" id="KW-1208">Phospholipid metabolism</keyword>
<dbReference type="Gene3D" id="3.30.870.10">
    <property type="entry name" value="Endonuclease Chain A"/>
    <property type="match status" value="2"/>
</dbReference>
<keyword evidence="12" id="KW-0547">Nucleotide-binding</keyword>
<evidence type="ECO:0000256" key="5">
    <source>
        <dbReference type="ARBA" id="ARBA00022516"/>
    </source>
</evidence>
<name>A0AA39LVJ3_9BILA</name>
<comment type="subcellular location">
    <subcellularLocation>
        <location evidence="12">Mitochondrion</location>
    </subcellularLocation>
</comment>
<dbReference type="PROSITE" id="PS50035">
    <property type="entry name" value="PLD"/>
    <property type="match status" value="1"/>
</dbReference>
<evidence type="ECO:0000256" key="3">
    <source>
        <dbReference type="ARBA" id="ARBA00006190"/>
    </source>
</evidence>
<evidence type="ECO:0000313" key="16">
    <source>
        <dbReference type="Proteomes" id="UP001175271"/>
    </source>
</evidence>
<evidence type="ECO:0000256" key="2">
    <source>
        <dbReference type="ARBA" id="ARBA00005042"/>
    </source>
</evidence>
<keyword evidence="16" id="KW-1185">Reference proteome</keyword>
<dbReference type="GO" id="GO:0032049">
    <property type="term" value="P:cardiolipin biosynthetic process"/>
    <property type="evidence" value="ECO:0007669"/>
    <property type="project" value="InterPro"/>
</dbReference>
<dbReference type="SMART" id="SM00155">
    <property type="entry name" value="PLDc"/>
    <property type="match status" value="2"/>
</dbReference>
<keyword evidence="12" id="KW-0067">ATP-binding</keyword>
<evidence type="ECO:0000313" key="15">
    <source>
        <dbReference type="EMBL" id="KAK0411212.1"/>
    </source>
</evidence>
<evidence type="ECO:0000256" key="7">
    <source>
        <dbReference type="ARBA" id="ARBA00022737"/>
    </source>
</evidence>
<protein>
    <recommendedName>
        <fullName evidence="12">CDP-diacylglycerol--glycerol-3-phosphate 3-phosphatidyltransferase</fullName>
        <ecNumber evidence="12">2.7.8.5</ecNumber>
    </recommendedName>
</protein>
<dbReference type="GO" id="GO:0007034">
    <property type="term" value="P:vacuolar transport"/>
    <property type="evidence" value="ECO:0007669"/>
    <property type="project" value="InterPro"/>
</dbReference>
<evidence type="ECO:0000256" key="6">
    <source>
        <dbReference type="ARBA" id="ARBA00022679"/>
    </source>
</evidence>
<organism evidence="15 16">
    <name type="scientific">Steinernema hermaphroditum</name>
    <dbReference type="NCBI Taxonomy" id="289476"/>
    <lineage>
        <taxon>Eukaryota</taxon>
        <taxon>Metazoa</taxon>
        <taxon>Ecdysozoa</taxon>
        <taxon>Nematoda</taxon>
        <taxon>Chromadorea</taxon>
        <taxon>Rhabditida</taxon>
        <taxon>Tylenchina</taxon>
        <taxon>Panagrolaimomorpha</taxon>
        <taxon>Strongyloidoidea</taxon>
        <taxon>Steinernematidae</taxon>
        <taxon>Steinernema</taxon>
    </lineage>
</organism>
<feature type="coiled-coil region" evidence="13">
    <location>
        <begin position="20"/>
        <end position="47"/>
    </location>
</feature>
<reference evidence="15" key="1">
    <citation type="submission" date="2023-06" db="EMBL/GenBank/DDBJ databases">
        <title>Genomic analysis of the entomopathogenic nematode Steinernema hermaphroditum.</title>
        <authorList>
            <person name="Schwarz E.M."/>
            <person name="Heppert J.K."/>
            <person name="Baniya A."/>
            <person name="Schwartz H.T."/>
            <person name="Tan C.-H."/>
            <person name="Antoshechkin I."/>
            <person name="Sternberg P.W."/>
            <person name="Goodrich-Blair H."/>
            <person name="Dillman A.R."/>
        </authorList>
    </citation>
    <scope>NUCLEOTIDE SEQUENCE</scope>
    <source>
        <strain evidence="15">PS9179</strain>
        <tissue evidence="15">Whole animal</tissue>
    </source>
</reference>
<keyword evidence="12" id="KW-0496">Mitochondrion</keyword>
<keyword evidence="9 12" id="KW-0594">Phospholipid biosynthesis</keyword>
<comment type="function">
    <text evidence="1 12">Functions in the biosynthesis of the anionic phospholipids phosphatidylglycerol and cardiolipin.</text>
</comment>
<proteinExistence type="inferred from homology"/>
<keyword evidence="5 12" id="KW-0444">Lipid biosynthesis</keyword>
<evidence type="ECO:0000256" key="4">
    <source>
        <dbReference type="ARBA" id="ARBA00010682"/>
    </source>
</evidence>